<reference evidence="1" key="1">
    <citation type="thesis" date="2020" institute="ProQuest LLC" country="789 East Eisenhower Parkway, Ann Arbor, MI, USA">
        <title>Comparative Genomics and Chromosome Evolution.</title>
        <authorList>
            <person name="Mudd A.B."/>
        </authorList>
    </citation>
    <scope>NUCLEOTIDE SEQUENCE</scope>
    <source>
        <strain evidence="1">237g6f4</strain>
        <tissue evidence="1">Blood</tissue>
    </source>
</reference>
<dbReference type="Proteomes" id="UP000824782">
    <property type="component" value="Unassembled WGS sequence"/>
</dbReference>
<comment type="caution">
    <text evidence="1">The sequence shown here is derived from an EMBL/GenBank/DDBJ whole genome shotgun (WGS) entry which is preliminary data.</text>
</comment>
<dbReference type="AlphaFoldDB" id="A0AAV7CFT6"/>
<name>A0AAV7CFT6_ENGPU</name>
<sequence length="93" mass="11001">MISLHLSPYRDINGYIVTDQLLYGQMEHCWHSDLHPVLCNHIMSRDIGRCKEIYSQGEEMLNFIYFRVRAGHNLIFNKIWRSPLSTDLHLKVA</sequence>
<protein>
    <submittedName>
        <fullName evidence="1">Uncharacterized protein</fullName>
    </submittedName>
</protein>
<keyword evidence="2" id="KW-1185">Reference proteome</keyword>
<accession>A0AAV7CFT6</accession>
<gene>
    <name evidence="1" type="ORF">GDO81_008590</name>
</gene>
<evidence type="ECO:0000313" key="1">
    <source>
        <dbReference type="EMBL" id="KAG8583894.1"/>
    </source>
</evidence>
<proteinExistence type="predicted"/>
<evidence type="ECO:0000313" key="2">
    <source>
        <dbReference type="Proteomes" id="UP000824782"/>
    </source>
</evidence>
<dbReference type="EMBL" id="WNYA01000003">
    <property type="protein sequence ID" value="KAG8583894.1"/>
    <property type="molecule type" value="Genomic_DNA"/>
</dbReference>
<organism evidence="1 2">
    <name type="scientific">Engystomops pustulosus</name>
    <name type="common">Tungara frog</name>
    <name type="synonym">Physalaemus pustulosus</name>
    <dbReference type="NCBI Taxonomy" id="76066"/>
    <lineage>
        <taxon>Eukaryota</taxon>
        <taxon>Metazoa</taxon>
        <taxon>Chordata</taxon>
        <taxon>Craniata</taxon>
        <taxon>Vertebrata</taxon>
        <taxon>Euteleostomi</taxon>
        <taxon>Amphibia</taxon>
        <taxon>Batrachia</taxon>
        <taxon>Anura</taxon>
        <taxon>Neobatrachia</taxon>
        <taxon>Hyloidea</taxon>
        <taxon>Leptodactylidae</taxon>
        <taxon>Leiuperinae</taxon>
        <taxon>Engystomops</taxon>
    </lineage>
</organism>